<feature type="binding site" description="in other chain" evidence="6">
    <location>
        <begin position="118"/>
        <end position="122"/>
    </location>
    <ligand>
        <name>substrate</name>
        <note>ligand shared between two neighboring subunits</note>
    </ligand>
</feature>
<evidence type="ECO:0000256" key="4">
    <source>
        <dbReference type="ARBA" id="ARBA00054238"/>
    </source>
</evidence>
<dbReference type="PANTHER" id="PTHR43113:SF1">
    <property type="entry name" value="1,4-DIHYDROXY-2-NAPHTHOYL-COA SYNTHASE, PEROXISOMAL"/>
    <property type="match status" value="1"/>
</dbReference>
<feature type="binding site" description="in other chain" evidence="6">
    <location>
        <position position="35"/>
    </location>
    <ligand>
        <name>substrate</name>
        <note>ligand shared between two neighboring subunits</note>
    </ligand>
</feature>
<dbReference type="InterPro" id="IPR001753">
    <property type="entry name" value="Enoyl-CoA_hydra/iso"/>
</dbReference>
<dbReference type="Gene3D" id="1.10.12.10">
    <property type="entry name" value="Lyase 2-enoyl-coa Hydratase, Chain A, domain 2"/>
    <property type="match status" value="1"/>
</dbReference>
<organism evidence="7 8">
    <name type="scientific">Prevotella lacticifex</name>
    <dbReference type="NCBI Taxonomy" id="2854755"/>
    <lineage>
        <taxon>Bacteria</taxon>
        <taxon>Pseudomonadati</taxon>
        <taxon>Bacteroidota</taxon>
        <taxon>Bacteroidia</taxon>
        <taxon>Bacteroidales</taxon>
        <taxon>Prevotellaceae</taxon>
        <taxon>Prevotella</taxon>
    </lineage>
</organism>
<dbReference type="AlphaFoldDB" id="A0A9R1C8R7"/>
<evidence type="ECO:0000313" key="7">
    <source>
        <dbReference type="EMBL" id="GJG58105.1"/>
    </source>
</evidence>
<comment type="pathway">
    <text evidence="6">Quinol/quinone metabolism; menaquinone biosynthesis.</text>
</comment>
<dbReference type="InterPro" id="IPR010198">
    <property type="entry name" value="DHNA-CoA_synthase_MenB"/>
</dbReference>
<comment type="pathway">
    <text evidence="6">Quinol/quinone metabolism; 1,4-dihydroxy-2-naphthoate biosynthesis; 1,4-dihydroxy-2-naphthoate from chorismate: step 6/7.</text>
</comment>
<feature type="binding site" evidence="6">
    <location>
        <position position="262"/>
    </location>
    <ligand>
        <name>substrate</name>
        <note>ligand shared between two neighboring subunits</note>
    </ligand>
</feature>
<dbReference type="SUPFAM" id="SSF52096">
    <property type="entry name" value="ClpP/crotonase"/>
    <property type="match status" value="1"/>
</dbReference>
<dbReference type="GO" id="GO:0005829">
    <property type="term" value="C:cytosol"/>
    <property type="evidence" value="ECO:0007669"/>
    <property type="project" value="TreeGrafter"/>
</dbReference>
<comment type="catalytic activity">
    <reaction evidence="1 6">
        <text>2-succinylbenzoyl-CoA + H(+) = 1,4-dihydroxy-2-naphthoyl-CoA + H2O</text>
        <dbReference type="Rhea" id="RHEA:26562"/>
        <dbReference type="ChEBI" id="CHEBI:15377"/>
        <dbReference type="ChEBI" id="CHEBI:15378"/>
        <dbReference type="ChEBI" id="CHEBI:57364"/>
        <dbReference type="ChEBI" id="CHEBI:58897"/>
        <dbReference type="EC" id="4.1.3.36"/>
    </reaction>
</comment>
<dbReference type="GO" id="GO:0008935">
    <property type="term" value="F:1,4-dihydroxy-2-naphthoyl-CoA synthase activity"/>
    <property type="evidence" value="ECO:0007669"/>
    <property type="project" value="UniProtKB-UniRule"/>
</dbReference>
<feature type="site" description="Important for catalysis" evidence="6">
    <location>
        <position position="247"/>
    </location>
</feature>
<evidence type="ECO:0000256" key="6">
    <source>
        <dbReference type="HAMAP-Rule" id="MF_01934"/>
    </source>
</evidence>
<evidence type="ECO:0000256" key="5">
    <source>
        <dbReference type="ARBA" id="ARBA00066833"/>
    </source>
</evidence>
<dbReference type="PANTHER" id="PTHR43113">
    <property type="entry name" value="NUCLEOSIDE-DIPHOSPHATE-SUGAR EPIMERASE"/>
    <property type="match status" value="1"/>
</dbReference>
<comment type="similarity">
    <text evidence="6">Belongs to the enoyl-CoA hydratase/isomerase family. MenB subfamily.</text>
</comment>
<feature type="binding site" description="in other chain" evidence="6">
    <location>
        <position position="150"/>
    </location>
    <ligand>
        <name>substrate</name>
        <note>ligand shared between two neighboring subunits</note>
    </ligand>
</feature>
<dbReference type="NCBIfam" id="TIGR01929">
    <property type="entry name" value="menB"/>
    <property type="match status" value="1"/>
</dbReference>
<comment type="cofactor">
    <cofactor evidence="6">
        <name>hydrogencarbonate</name>
        <dbReference type="ChEBI" id="CHEBI:17544"/>
    </cofactor>
</comment>
<evidence type="ECO:0000256" key="1">
    <source>
        <dbReference type="ARBA" id="ARBA00000177"/>
    </source>
</evidence>
<dbReference type="NCBIfam" id="NF005637">
    <property type="entry name" value="PRK07396.1"/>
    <property type="match status" value="1"/>
</dbReference>
<dbReference type="FunFam" id="3.90.226.10:FF:000003">
    <property type="entry name" value="1,4-dihydroxy-2-naphthoyl-CoA synthase"/>
    <property type="match status" value="1"/>
</dbReference>
<dbReference type="Gene3D" id="3.90.226.10">
    <property type="entry name" value="2-enoyl-CoA Hydratase, Chain A, domain 1"/>
    <property type="match status" value="1"/>
</dbReference>
<evidence type="ECO:0000313" key="8">
    <source>
        <dbReference type="Proteomes" id="UP000825483"/>
    </source>
</evidence>
<dbReference type="GO" id="GO:0009234">
    <property type="term" value="P:menaquinone biosynthetic process"/>
    <property type="evidence" value="ECO:0007669"/>
    <property type="project" value="UniProtKB-UniRule"/>
</dbReference>
<feature type="binding site" evidence="6">
    <location>
        <position position="247"/>
    </location>
    <ligand>
        <name>substrate</name>
        <note>ligand shared between two neighboring subunits</note>
    </ligand>
</feature>
<dbReference type="EMBL" id="BPUB01000001">
    <property type="protein sequence ID" value="GJG58105.1"/>
    <property type="molecule type" value="Genomic_DNA"/>
</dbReference>
<proteinExistence type="inferred from homology"/>
<keyword evidence="3 6" id="KW-0456">Lyase</keyword>
<reference evidence="7" key="1">
    <citation type="journal article" date="2022" name="Int. J. Syst. Evol. Microbiol.">
        <title>Prevotella lacticifex sp. nov., isolated from the rumen of cows.</title>
        <authorList>
            <person name="Shinkai T."/>
            <person name="Ikeyama N."/>
            <person name="Kumagai M."/>
            <person name="Ohmori H."/>
            <person name="Sakamoto M."/>
            <person name="Ohkuma M."/>
            <person name="Mitsumori M."/>
        </authorList>
    </citation>
    <scope>NUCLEOTIDE SEQUENCE</scope>
    <source>
        <strain evidence="7">R5076</strain>
    </source>
</reference>
<dbReference type="CDD" id="cd06558">
    <property type="entry name" value="crotonase-like"/>
    <property type="match status" value="1"/>
</dbReference>
<keyword evidence="2 6" id="KW-0474">Menaquinone biosynthesis</keyword>
<gene>
    <name evidence="6 7" type="primary">menB</name>
    <name evidence="7" type="ORF">PRLR5076_09560</name>
</gene>
<keyword evidence="8" id="KW-1185">Reference proteome</keyword>
<feature type="binding site" evidence="6">
    <location>
        <begin position="143"/>
        <end position="145"/>
    </location>
    <ligand>
        <name>hydrogencarbonate</name>
        <dbReference type="ChEBI" id="CHEBI:17544"/>
    </ligand>
</feature>
<feature type="binding site" description="in other chain" evidence="6">
    <location>
        <position position="144"/>
    </location>
    <ligand>
        <name>substrate</name>
        <note>ligand shared between two neighboring subunits</note>
    </ligand>
</feature>
<dbReference type="Pfam" id="PF00378">
    <property type="entry name" value="ECH_1"/>
    <property type="match status" value="1"/>
</dbReference>
<comment type="caution">
    <text evidence="7">The sequence shown here is derived from an EMBL/GenBank/DDBJ whole genome shotgun (WGS) entry which is preliminary data.</text>
</comment>
<comment type="caution">
    <text evidence="6">Lacks conserved residue(s) required for the propagation of feature annotation.</text>
</comment>
<dbReference type="Proteomes" id="UP000825483">
    <property type="component" value="Unassembled WGS sequence"/>
</dbReference>
<evidence type="ECO:0000256" key="2">
    <source>
        <dbReference type="ARBA" id="ARBA00022428"/>
    </source>
</evidence>
<dbReference type="EC" id="4.1.3.36" evidence="5 6"/>
<sequence>MEREWKTIEGFDFKEILFEEYNHIAKITINRPRYRNAFTPLTVWEMSQAFTYCRDHLDIRVVILTGAGDKAFCSGGDMHVKGRGGYVGNDGVPRLNVLDVQIQIRRLPKPVIAMVNGYAIGGGHVLHVVCDLTIASENARFGQTGPKVGSFDAGLGASYLARIIGQKKAREMWYMCMQYTAEEAERMGLVNKVVPLDKLEDTCVEWAETMMERSPLALRMMKAGFNAELDGQAGIQELAGDATMLYYTLDEAQEGGRAFLEKRKPDFDKYPQFP</sequence>
<protein>
    <recommendedName>
        <fullName evidence="5 6">1,4-dihydroxy-2-naphthoyl-CoA synthase</fullName>
        <shortName evidence="6">DHNA-CoA synthase</shortName>
        <ecNumber evidence="5 6">4.1.3.36</ecNumber>
    </recommendedName>
</protein>
<comment type="function">
    <text evidence="4 6">Converts o-succinylbenzoyl-CoA (OSB-CoA) to 1,4-dihydroxy-2-naphthoyl-CoA (DHNA-CoA).</text>
</comment>
<feature type="site" description="Important for catalysis" evidence="6">
    <location>
        <position position="86"/>
    </location>
</feature>
<dbReference type="PROSITE" id="PS00166">
    <property type="entry name" value="ENOYL_COA_HYDRATASE"/>
    <property type="match status" value="1"/>
</dbReference>
<name>A0A9R1C8R7_9BACT</name>
<dbReference type="FunFam" id="1.10.12.10:FF:000002">
    <property type="entry name" value="1,4-dihydroxy-2-naphthoyl-CoA synthase"/>
    <property type="match status" value="1"/>
</dbReference>
<dbReference type="HAMAP" id="MF_01934">
    <property type="entry name" value="MenB"/>
    <property type="match status" value="1"/>
</dbReference>
<accession>A0A9R1C8R7</accession>
<feature type="binding site" description="in other chain" evidence="6">
    <location>
        <position position="86"/>
    </location>
    <ligand>
        <name>substrate</name>
        <note>ligand shared between two neighboring subunits</note>
    </ligand>
</feature>
<dbReference type="InterPro" id="IPR029045">
    <property type="entry name" value="ClpP/crotonase-like_dom_sf"/>
</dbReference>
<dbReference type="InterPro" id="IPR018376">
    <property type="entry name" value="Enoyl-CoA_hyd/isom_CS"/>
</dbReference>
<dbReference type="InterPro" id="IPR014748">
    <property type="entry name" value="Enoyl-CoA_hydra_C"/>
</dbReference>
<evidence type="ECO:0000256" key="3">
    <source>
        <dbReference type="ARBA" id="ARBA00023239"/>
    </source>
</evidence>